<name>E0CVQ4_VITVI</name>
<keyword evidence="2" id="KW-1185">Reference proteome</keyword>
<organism evidence="1 2">
    <name type="scientific">Vitis vinifera</name>
    <name type="common">Grape</name>
    <dbReference type="NCBI Taxonomy" id="29760"/>
    <lineage>
        <taxon>Eukaryota</taxon>
        <taxon>Viridiplantae</taxon>
        <taxon>Streptophyta</taxon>
        <taxon>Embryophyta</taxon>
        <taxon>Tracheophyta</taxon>
        <taxon>Spermatophyta</taxon>
        <taxon>Magnoliopsida</taxon>
        <taxon>eudicotyledons</taxon>
        <taxon>Gunneridae</taxon>
        <taxon>Pentapetalae</taxon>
        <taxon>rosids</taxon>
        <taxon>Vitales</taxon>
        <taxon>Vitaceae</taxon>
        <taxon>Viteae</taxon>
        <taxon>Vitis</taxon>
    </lineage>
</organism>
<dbReference type="EMBL" id="FN595248">
    <property type="protein sequence ID" value="CBI23215.3"/>
    <property type="molecule type" value="Genomic_DNA"/>
</dbReference>
<proteinExistence type="predicted"/>
<dbReference type="PaxDb" id="29760-VIT_10s0116g01300.t01"/>
<dbReference type="Proteomes" id="UP000009183">
    <property type="component" value="Chromosome 10"/>
</dbReference>
<dbReference type="InParanoid" id="E0CVQ4"/>
<evidence type="ECO:0000313" key="1">
    <source>
        <dbReference type="EMBL" id="CBI23215.3"/>
    </source>
</evidence>
<sequence>MDVNAALGLQAGGGMGQSPVCVAPVPCHLPQHHCMCLGNISKSTSEIDRTKESLS</sequence>
<protein>
    <submittedName>
        <fullName evidence="1">Uncharacterized protein</fullName>
    </submittedName>
</protein>
<dbReference type="HOGENOM" id="CLU_3036278_0_0_1"/>
<reference evidence="2" key="1">
    <citation type="journal article" date="2007" name="Nature">
        <title>The grapevine genome sequence suggests ancestral hexaploidization in major angiosperm phyla.</title>
        <authorList>
            <consortium name="The French-Italian Public Consortium for Grapevine Genome Characterization."/>
            <person name="Jaillon O."/>
            <person name="Aury J.-M."/>
            <person name="Noel B."/>
            <person name="Policriti A."/>
            <person name="Clepet C."/>
            <person name="Casagrande A."/>
            <person name="Choisne N."/>
            <person name="Aubourg S."/>
            <person name="Vitulo N."/>
            <person name="Jubin C."/>
            <person name="Vezzi A."/>
            <person name="Legeai F."/>
            <person name="Hugueney P."/>
            <person name="Dasilva C."/>
            <person name="Horner D."/>
            <person name="Mica E."/>
            <person name="Jublot D."/>
            <person name="Poulain J."/>
            <person name="Bruyere C."/>
            <person name="Billault A."/>
            <person name="Segurens B."/>
            <person name="Gouyvenoux M."/>
            <person name="Ugarte E."/>
            <person name="Cattonaro F."/>
            <person name="Anthouard V."/>
            <person name="Vico V."/>
            <person name="Del Fabbro C."/>
            <person name="Alaux M."/>
            <person name="Di Gaspero G."/>
            <person name="Dumas V."/>
            <person name="Felice N."/>
            <person name="Paillard S."/>
            <person name="Juman I."/>
            <person name="Moroldo M."/>
            <person name="Scalabrin S."/>
            <person name="Canaguier A."/>
            <person name="Le Clainche I."/>
            <person name="Malacrida G."/>
            <person name="Durand E."/>
            <person name="Pesole G."/>
            <person name="Laucou V."/>
            <person name="Chatelet P."/>
            <person name="Merdinoglu D."/>
            <person name="Delledonne M."/>
            <person name="Pezzotti M."/>
            <person name="Lecharny A."/>
            <person name="Scarpelli C."/>
            <person name="Artiguenave F."/>
            <person name="Pe M.E."/>
            <person name="Valle G."/>
            <person name="Morgante M."/>
            <person name="Caboche M."/>
            <person name="Adam-Blondon A.-F."/>
            <person name="Weissenbach J."/>
            <person name="Quetier F."/>
            <person name="Wincker P."/>
        </authorList>
    </citation>
    <scope>NUCLEOTIDE SEQUENCE [LARGE SCALE GENOMIC DNA]</scope>
    <source>
        <strain evidence="2">cv. Pinot noir / PN40024</strain>
    </source>
</reference>
<accession>E0CVQ4</accession>
<dbReference type="AlphaFoldDB" id="E0CVQ4"/>
<evidence type="ECO:0000313" key="2">
    <source>
        <dbReference type="Proteomes" id="UP000009183"/>
    </source>
</evidence>
<gene>
    <name evidence="1" type="ordered locus">VIT_10s0116g01300</name>
</gene>